<proteinExistence type="predicted"/>
<evidence type="ECO:0000313" key="3">
    <source>
        <dbReference type="Proteomes" id="UP000734854"/>
    </source>
</evidence>
<organism evidence="2 3">
    <name type="scientific">Zingiber officinale</name>
    <name type="common">Ginger</name>
    <name type="synonym">Amomum zingiber</name>
    <dbReference type="NCBI Taxonomy" id="94328"/>
    <lineage>
        <taxon>Eukaryota</taxon>
        <taxon>Viridiplantae</taxon>
        <taxon>Streptophyta</taxon>
        <taxon>Embryophyta</taxon>
        <taxon>Tracheophyta</taxon>
        <taxon>Spermatophyta</taxon>
        <taxon>Magnoliopsida</taxon>
        <taxon>Liliopsida</taxon>
        <taxon>Zingiberales</taxon>
        <taxon>Zingiberaceae</taxon>
        <taxon>Zingiber</taxon>
    </lineage>
</organism>
<protein>
    <submittedName>
        <fullName evidence="2">Uncharacterized protein</fullName>
    </submittedName>
</protein>
<dbReference type="Proteomes" id="UP000734854">
    <property type="component" value="Unassembled WGS sequence"/>
</dbReference>
<feature type="region of interest" description="Disordered" evidence="1">
    <location>
        <begin position="95"/>
        <end position="123"/>
    </location>
</feature>
<accession>A0A8J5CC49</accession>
<feature type="compositionally biased region" description="Polar residues" evidence="1">
    <location>
        <begin position="39"/>
        <end position="50"/>
    </location>
</feature>
<sequence>MTANRTLRRHPSKAAKLVLHGLSPKAPLSAKLLHQRSYSWQRSSSTNEATPGSEAPPPVKLHHPTSTSEATPDSISFFLLPFPFLDSNIIHEESRNESKKFHNPLKVRSCGRPPNKRKQSKIEQIVKRAKAKSHKKGSTIDRKQDELSNIEQIDKFLESQRLFMLDKELLVPNDVVQRLRRILFSQPPPSWGSLRSGIHNWKFGESVEETPAFRRHKREHHRCRSA</sequence>
<dbReference type="AlphaFoldDB" id="A0A8J5CC49"/>
<reference evidence="2 3" key="1">
    <citation type="submission" date="2020-08" db="EMBL/GenBank/DDBJ databases">
        <title>Plant Genome Project.</title>
        <authorList>
            <person name="Zhang R.-G."/>
        </authorList>
    </citation>
    <scope>NUCLEOTIDE SEQUENCE [LARGE SCALE GENOMIC DNA]</scope>
    <source>
        <tissue evidence="2">Rhizome</tissue>
    </source>
</reference>
<name>A0A8J5CC49_ZINOF</name>
<feature type="region of interest" description="Disordered" evidence="1">
    <location>
        <begin position="39"/>
        <end position="68"/>
    </location>
</feature>
<comment type="caution">
    <text evidence="2">The sequence shown here is derived from an EMBL/GenBank/DDBJ whole genome shotgun (WGS) entry which is preliminary data.</text>
</comment>
<dbReference type="EMBL" id="JACMSC010000020">
    <property type="protein sequence ID" value="KAG6472619.1"/>
    <property type="molecule type" value="Genomic_DNA"/>
</dbReference>
<evidence type="ECO:0000313" key="2">
    <source>
        <dbReference type="EMBL" id="KAG6472619.1"/>
    </source>
</evidence>
<evidence type="ECO:0000256" key="1">
    <source>
        <dbReference type="SAM" id="MobiDB-lite"/>
    </source>
</evidence>
<keyword evidence="3" id="KW-1185">Reference proteome</keyword>
<gene>
    <name evidence="2" type="ORF">ZIOFF_070093</name>
</gene>